<organism evidence="1 2">
    <name type="scientific">Paenibacillus larvae subsp. larvae</name>
    <dbReference type="NCBI Taxonomy" id="147375"/>
    <lineage>
        <taxon>Bacteria</taxon>
        <taxon>Bacillati</taxon>
        <taxon>Bacillota</taxon>
        <taxon>Bacilli</taxon>
        <taxon>Bacillales</taxon>
        <taxon>Paenibacillaceae</taxon>
        <taxon>Paenibacillus</taxon>
    </lineage>
</organism>
<evidence type="ECO:0000313" key="2">
    <source>
        <dbReference type="Proteomes" id="UP000239833"/>
    </source>
</evidence>
<proteinExistence type="predicted"/>
<dbReference type="Proteomes" id="UP000239833">
    <property type="component" value="Plasmid unnamed1"/>
</dbReference>
<accession>A0A2L1U7I9</accession>
<protein>
    <submittedName>
        <fullName evidence="1">Uncharacterized protein</fullName>
    </submittedName>
</protein>
<keyword evidence="1" id="KW-0614">Plasmid</keyword>
<dbReference type="AlphaFoldDB" id="A0A2L1U7I9"/>
<geneLocation type="plasmid" evidence="1">
    <name>unnamed1</name>
</geneLocation>
<sequence>MEKLKVLLAPTWESAKQLTPEATVEAEYGEHVLEGSFVTLAHHTGDWAKNPAPCYTPNVPVLSAGTIVVSHIDLDTIGGIMALIGKKPEDKGFWSAAEYIDLNGPHHGYKFPDQLPKLQAYWAWNFSQPRAPRYTEVTDVTNVVLEHISTISRVISGDSKLLATGEKWASETSTKVEGCLVEENEHYRVFVTDDVFCGAAYFSPRFQKIIPTIVSMNTKFGSITISMEDGGKHASAKEIVQSLWGPEAGGHAGIAGSPRGEKMTLSDLVQAVERVGKIGRV</sequence>
<evidence type="ECO:0000313" key="1">
    <source>
        <dbReference type="EMBL" id="AVF28883.1"/>
    </source>
</evidence>
<gene>
    <name evidence="1" type="ORF">ERICIII_04881</name>
</gene>
<dbReference type="EMBL" id="CP019656">
    <property type="protein sequence ID" value="AVF28883.1"/>
    <property type="molecule type" value="Genomic_DNA"/>
</dbReference>
<name>A0A2L1U7I9_9BACL</name>
<reference evidence="2" key="1">
    <citation type="submission" date="2017-02" db="EMBL/GenBank/DDBJ databases">
        <title>Delineation of Paenibacillus larvae strains originating from foulbrood outbreaks.</title>
        <authorList>
            <person name="Beims H."/>
            <person name="Bunk B."/>
            <person name="Sproeer C."/>
            <person name="Mohr K.I."/>
            <person name="Pradella S."/>
            <person name="Guenther G."/>
            <person name="Rohde M."/>
            <person name="von der Ohe W."/>
            <person name="Steinert M."/>
        </authorList>
    </citation>
    <scope>NUCLEOTIDE SEQUENCE [LARGE SCALE GENOMIC DNA]</scope>
    <source>
        <strain evidence="2">Eric_III</strain>
        <plasmid evidence="2">Plasmid unnamed1</plasmid>
    </source>
</reference>
<dbReference type="RefSeq" id="WP_104932892.1">
    <property type="nucleotide sequence ID" value="NZ_CP019656.1"/>
</dbReference>